<evidence type="ECO:0000313" key="3">
    <source>
        <dbReference type="Proteomes" id="UP000019471"/>
    </source>
</evidence>
<dbReference type="HOGENOM" id="CLU_077995_0_0_1"/>
<dbReference type="EMBL" id="AMGX01000020">
    <property type="protein sequence ID" value="EXJ66332.1"/>
    <property type="molecule type" value="Genomic_DNA"/>
</dbReference>
<dbReference type="AlphaFoldDB" id="W9WE31"/>
<feature type="compositionally biased region" description="Acidic residues" evidence="1">
    <location>
        <begin position="75"/>
        <end position="87"/>
    </location>
</feature>
<reference evidence="2 3" key="1">
    <citation type="submission" date="2013-03" db="EMBL/GenBank/DDBJ databases">
        <title>The Genome Sequence of Cladophialophora psammophila CBS 110553.</title>
        <authorList>
            <consortium name="The Broad Institute Genomics Platform"/>
            <person name="Cuomo C."/>
            <person name="de Hoog S."/>
            <person name="Gorbushina A."/>
            <person name="Walker B."/>
            <person name="Young S.K."/>
            <person name="Zeng Q."/>
            <person name="Gargeya S."/>
            <person name="Fitzgerald M."/>
            <person name="Haas B."/>
            <person name="Abouelleil A."/>
            <person name="Allen A.W."/>
            <person name="Alvarado L."/>
            <person name="Arachchi H.M."/>
            <person name="Berlin A.M."/>
            <person name="Chapman S.B."/>
            <person name="Gainer-Dewar J."/>
            <person name="Goldberg J."/>
            <person name="Griggs A."/>
            <person name="Gujja S."/>
            <person name="Hansen M."/>
            <person name="Howarth C."/>
            <person name="Imamovic A."/>
            <person name="Ireland A."/>
            <person name="Larimer J."/>
            <person name="McCowan C."/>
            <person name="Murphy C."/>
            <person name="Pearson M."/>
            <person name="Poon T.W."/>
            <person name="Priest M."/>
            <person name="Roberts A."/>
            <person name="Saif S."/>
            <person name="Shea T."/>
            <person name="Sisk P."/>
            <person name="Sykes S."/>
            <person name="Wortman J."/>
            <person name="Nusbaum C."/>
            <person name="Birren B."/>
        </authorList>
    </citation>
    <scope>NUCLEOTIDE SEQUENCE [LARGE SCALE GENOMIC DNA]</scope>
    <source>
        <strain evidence="2 3">CBS 110553</strain>
    </source>
</reference>
<dbReference type="RefSeq" id="XP_007749250.1">
    <property type="nucleotide sequence ID" value="XM_007751060.1"/>
</dbReference>
<comment type="caution">
    <text evidence="2">The sequence shown here is derived from an EMBL/GenBank/DDBJ whole genome shotgun (WGS) entry which is preliminary data.</text>
</comment>
<gene>
    <name evidence="2" type="ORF">A1O5_10484</name>
</gene>
<feature type="region of interest" description="Disordered" evidence="1">
    <location>
        <begin position="55"/>
        <end position="95"/>
    </location>
</feature>
<keyword evidence="3" id="KW-1185">Reference proteome</keyword>
<organism evidence="2 3">
    <name type="scientific">Cladophialophora psammophila CBS 110553</name>
    <dbReference type="NCBI Taxonomy" id="1182543"/>
    <lineage>
        <taxon>Eukaryota</taxon>
        <taxon>Fungi</taxon>
        <taxon>Dikarya</taxon>
        <taxon>Ascomycota</taxon>
        <taxon>Pezizomycotina</taxon>
        <taxon>Eurotiomycetes</taxon>
        <taxon>Chaetothyriomycetidae</taxon>
        <taxon>Chaetothyriales</taxon>
        <taxon>Herpotrichiellaceae</taxon>
        <taxon>Cladophialophora</taxon>
    </lineage>
</organism>
<evidence type="ECO:0000313" key="2">
    <source>
        <dbReference type="EMBL" id="EXJ66332.1"/>
    </source>
</evidence>
<sequence>MPRQIPRLRWAGGDSRSSVWFGLAKLCMHDKYVRIEAIRRSRRGRARAAILTEAAAGATTVTTPGDDQQGTETEPPMEEGIDDEDTQAQEAQAGDVENGTAADLAHVAGAGEASGPEDRNLRSIPVEHVARDPMPGLINLERTAKHKSVLLRFSPQKQHQRGREAAYELLLPIRLMKTTKNHSGLLLAVCQRSPPYDLGAQEPSLDTRILPLTVRGPVDSHLLDPQLCGQPELGAPQRLVWITVLPLFRKRIGSAARRTHPGILHATLQLLNIATVYLILMNETGQHLNPLFDPIFKQCGKPIRTPFQED</sequence>
<accession>W9WE31</accession>
<name>W9WE31_9EURO</name>
<proteinExistence type="predicted"/>
<dbReference type="OrthoDB" id="4161793at2759"/>
<dbReference type="GeneID" id="19195177"/>
<dbReference type="Proteomes" id="UP000019471">
    <property type="component" value="Unassembled WGS sequence"/>
</dbReference>
<evidence type="ECO:0000256" key="1">
    <source>
        <dbReference type="SAM" id="MobiDB-lite"/>
    </source>
</evidence>
<protein>
    <submittedName>
        <fullName evidence="2">Uncharacterized protein</fullName>
    </submittedName>
</protein>